<sequence length="136" mass="14178">MARLVDFASSVPTPVTTADSTVTPVPLAPAGVGLAFAGVNVSAAPNAVQLVATVGVQAGDASTNVLLRFLRDSQTIFYALYTVEEFYNEFAVITIQHIDQNVAPGPHDYAVSIERQTPGTAYVVGPVTLSATSIAR</sequence>
<organism evidence="1 2">
    <name type="scientific">Paenibacillus spiritus</name>
    <dbReference type="NCBI Taxonomy" id="2496557"/>
    <lineage>
        <taxon>Bacteria</taxon>
        <taxon>Bacillati</taxon>
        <taxon>Bacillota</taxon>
        <taxon>Bacilli</taxon>
        <taxon>Bacillales</taxon>
        <taxon>Paenibacillaceae</taxon>
        <taxon>Paenibacillus</taxon>
    </lineage>
</organism>
<evidence type="ECO:0000313" key="1">
    <source>
        <dbReference type="EMBL" id="KAA9004116.1"/>
    </source>
</evidence>
<comment type="caution">
    <text evidence="1">The sequence shown here is derived from an EMBL/GenBank/DDBJ whole genome shotgun (WGS) entry which is preliminary data.</text>
</comment>
<accession>A0A5J5G8Q1</accession>
<proteinExistence type="predicted"/>
<dbReference type="OrthoDB" id="2922920at2"/>
<protein>
    <recommendedName>
        <fullName evidence="3">Exosporium protein C</fullName>
    </recommendedName>
</protein>
<gene>
    <name evidence="1" type="ORF">F4V43_11995</name>
</gene>
<keyword evidence="2" id="KW-1185">Reference proteome</keyword>
<dbReference type="EMBL" id="VYKK01000015">
    <property type="protein sequence ID" value="KAA9004116.1"/>
    <property type="molecule type" value="Genomic_DNA"/>
</dbReference>
<evidence type="ECO:0008006" key="3">
    <source>
        <dbReference type="Google" id="ProtNLM"/>
    </source>
</evidence>
<evidence type="ECO:0000313" key="2">
    <source>
        <dbReference type="Proteomes" id="UP000367750"/>
    </source>
</evidence>
<dbReference type="AlphaFoldDB" id="A0A5J5G8Q1"/>
<dbReference type="RefSeq" id="WP_150458470.1">
    <property type="nucleotide sequence ID" value="NZ_VYKK01000015.1"/>
</dbReference>
<dbReference type="Proteomes" id="UP000367750">
    <property type="component" value="Unassembled WGS sequence"/>
</dbReference>
<reference evidence="1 2" key="1">
    <citation type="submission" date="2019-09" db="EMBL/GenBank/DDBJ databases">
        <title>Bacillus ochoae sp. nov., Paenibacillus whitsoniae sp. nov., Paenibacillus spiritus sp. nov. Isolated from the Mars Exploration Rover during spacecraft assembly.</title>
        <authorList>
            <person name="Seuylemezian A."/>
            <person name="Vaishampayan P."/>
        </authorList>
    </citation>
    <scope>NUCLEOTIDE SEQUENCE [LARGE SCALE GENOMIC DNA]</scope>
    <source>
        <strain evidence="1 2">MER_111</strain>
    </source>
</reference>
<name>A0A5J5G8Q1_9BACL</name>